<dbReference type="SUPFAM" id="SSF48726">
    <property type="entry name" value="Immunoglobulin"/>
    <property type="match status" value="2"/>
</dbReference>
<dbReference type="Pfam" id="PF13927">
    <property type="entry name" value="Ig_3"/>
    <property type="match status" value="2"/>
</dbReference>
<evidence type="ECO:0000313" key="4">
    <source>
        <dbReference type="Proteomes" id="UP001642520"/>
    </source>
</evidence>
<dbReference type="PANTHER" id="PTHR22576:SF37">
    <property type="entry name" value="MUCOSA-ASSOCIATED LYMPHOID TISSUE LYMPHOMA TRANSLOCATION PROTEIN 1"/>
    <property type="match status" value="1"/>
</dbReference>
<dbReference type="Gene3D" id="2.60.40.10">
    <property type="entry name" value="Immunoglobulins"/>
    <property type="match status" value="2"/>
</dbReference>
<dbReference type="Gene3D" id="3.40.50.1460">
    <property type="match status" value="1"/>
</dbReference>
<dbReference type="InterPro" id="IPR007110">
    <property type="entry name" value="Ig-like_dom"/>
</dbReference>
<dbReference type="InterPro" id="IPR011600">
    <property type="entry name" value="Pept_C14_caspase"/>
</dbReference>
<dbReference type="SMART" id="SM00409">
    <property type="entry name" value="IG"/>
    <property type="match status" value="2"/>
</dbReference>
<dbReference type="InterPro" id="IPR011029">
    <property type="entry name" value="DEATH-like_dom_sf"/>
</dbReference>
<dbReference type="InterPro" id="IPR003598">
    <property type="entry name" value="Ig_sub2"/>
</dbReference>
<feature type="domain" description="Ig-like" evidence="2">
    <location>
        <begin position="200"/>
        <end position="282"/>
    </location>
</feature>
<dbReference type="SUPFAM" id="SSF47986">
    <property type="entry name" value="DEATH domain"/>
    <property type="match status" value="1"/>
</dbReference>
<dbReference type="InterPro" id="IPR003599">
    <property type="entry name" value="Ig_sub"/>
</dbReference>
<keyword evidence="4" id="KW-1185">Reference proteome</keyword>
<dbReference type="InterPro" id="IPR001309">
    <property type="entry name" value="Pept_C14_p20"/>
</dbReference>
<evidence type="ECO:0008006" key="5">
    <source>
        <dbReference type="Google" id="ProtNLM"/>
    </source>
</evidence>
<dbReference type="InterPro" id="IPR036179">
    <property type="entry name" value="Ig-like_dom_sf"/>
</dbReference>
<evidence type="ECO:0000313" key="3">
    <source>
        <dbReference type="EMBL" id="CAL7937014.1"/>
    </source>
</evidence>
<sequence>MIDLDKDTYIENLPTSIYTELVNALNKDAAWVILANHVAAELEYSRDSWIQFLRENKYPNNSPGQKLLHELNIRMCNVEILRILLSDSKLYNILSVISDPEPLNIVVHPTEEFQNDVLQVSFGRHLRLCCKAVGMPPPSYAWYHGSEQLHNSASSDLDIVITSASQAGEYRCKVYQSKNDGTLISTLISKSVTVQVFPIPVVIEEQPQPFLEVKEGEHFTLCCKANGYPEPCYQWFHNNTKLEGETSNILRVEQFSSKDEGKYYCYIYNIVSEAYTQRVHVMLDLPRLKAVAKIALIIANEDYEHHECLLTAKNDAAHIGNLLKDIGFEVICLVNLTVTQMKNAIKLFGKILTNDVYGLFYFAGHGFKMQESYMLATDAPETYLRKDALCESELLSAFLENDPELLIVILDICQTLPSKQFNPEIYHEVPTVKEYKSKKNLRNLIQAYSTSSHRPSYEKAHSKYGLYVTHLSKYITEDMTVTKLFEAVGKSIDNCFKGKERNQIPMFASSVTKPFRLTDATYKKSRPDSINCFSKLISFSTQTVNIIFSQINVCCRVTISLFMEPYLNLIKVKVLDLQNVDIHFFNSIPLKRNNLYEDQCNKECWIHNPQMNEGPLVISMSKDGISVAATVLHIKNYMPPVLKLIND</sequence>
<dbReference type="CDD" id="cd00096">
    <property type="entry name" value="Ig"/>
    <property type="match status" value="1"/>
</dbReference>
<protein>
    <recommendedName>
        <fullName evidence="5">Mucosa-associated lymphoid tissue lymphoma translocation protein 1</fullName>
    </recommendedName>
</protein>
<dbReference type="PANTHER" id="PTHR22576">
    <property type="entry name" value="MUCOSA ASSOCIATED LYMPHOID TISSUE LYMPHOMA TRANSLOCATION PROTEIN 1/PARACASPASE"/>
    <property type="match status" value="1"/>
</dbReference>
<dbReference type="PROSITE" id="PS50208">
    <property type="entry name" value="CASPASE_P20"/>
    <property type="match status" value="1"/>
</dbReference>
<comment type="caution">
    <text evidence="3">The sequence shown here is derived from an EMBL/GenBank/DDBJ whole genome shotgun (WGS) entry which is preliminary data.</text>
</comment>
<dbReference type="InterPro" id="IPR052039">
    <property type="entry name" value="Caspase-related_regulators"/>
</dbReference>
<dbReference type="EMBL" id="CAXAJV020001287">
    <property type="protein sequence ID" value="CAL7937014.1"/>
    <property type="molecule type" value="Genomic_DNA"/>
</dbReference>
<gene>
    <name evidence="3" type="ORF">XYLVIOL_LOCUS2496</name>
</gene>
<dbReference type="InterPro" id="IPR029030">
    <property type="entry name" value="Caspase-like_dom_sf"/>
</dbReference>
<accession>A0ABP1N7Q8</accession>
<dbReference type="SMART" id="SM00408">
    <property type="entry name" value="IGc2"/>
    <property type="match status" value="2"/>
</dbReference>
<dbReference type="Gene3D" id="1.10.533.10">
    <property type="entry name" value="Death Domain, Fas"/>
    <property type="match status" value="1"/>
</dbReference>
<dbReference type="Pfam" id="PF00656">
    <property type="entry name" value="Peptidase_C14"/>
    <property type="match status" value="1"/>
</dbReference>
<evidence type="ECO:0000259" key="2">
    <source>
        <dbReference type="PROSITE" id="PS50835"/>
    </source>
</evidence>
<evidence type="ECO:0000259" key="1">
    <source>
        <dbReference type="PROSITE" id="PS50208"/>
    </source>
</evidence>
<organism evidence="3 4">
    <name type="scientific">Xylocopa violacea</name>
    <name type="common">Violet carpenter bee</name>
    <name type="synonym">Apis violacea</name>
    <dbReference type="NCBI Taxonomy" id="135666"/>
    <lineage>
        <taxon>Eukaryota</taxon>
        <taxon>Metazoa</taxon>
        <taxon>Ecdysozoa</taxon>
        <taxon>Arthropoda</taxon>
        <taxon>Hexapoda</taxon>
        <taxon>Insecta</taxon>
        <taxon>Pterygota</taxon>
        <taxon>Neoptera</taxon>
        <taxon>Endopterygota</taxon>
        <taxon>Hymenoptera</taxon>
        <taxon>Apocrita</taxon>
        <taxon>Aculeata</taxon>
        <taxon>Apoidea</taxon>
        <taxon>Anthophila</taxon>
        <taxon>Apidae</taxon>
        <taxon>Xylocopa</taxon>
        <taxon>Xylocopa</taxon>
    </lineage>
</organism>
<name>A0ABP1N7Q8_XYLVO</name>
<dbReference type="PROSITE" id="PS50835">
    <property type="entry name" value="IG_LIKE"/>
    <property type="match status" value="2"/>
</dbReference>
<feature type="domain" description="Caspase family p20" evidence="1">
    <location>
        <begin position="293"/>
        <end position="368"/>
    </location>
</feature>
<reference evidence="3 4" key="1">
    <citation type="submission" date="2024-08" db="EMBL/GenBank/DDBJ databases">
        <authorList>
            <person name="Will J Nash"/>
            <person name="Angela Man"/>
            <person name="Seanna McTaggart"/>
            <person name="Kendall Baker"/>
            <person name="Tom Barker"/>
            <person name="Leah Catchpole"/>
            <person name="Alex Durrant"/>
            <person name="Karim Gharbi"/>
            <person name="Naomi Irish"/>
            <person name="Gemy Kaithakottil"/>
            <person name="Debby Ku"/>
            <person name="Aaliyah Providence"/>
            <person name="Felix Shaw"/>
            <person name="David Swarbreck"/>
            <person name="Chris Watkins"/>
            <person name="Ann M. McCartney"/>
            <person name="Giulio Formenti"/>
            <person name="Alice Mouton"/>
            <person name="Noel Vella"/>
            <person name="Bjorn M von Reumont"/>
            <person name="Adriana Vella"/>
            <person name="Wilfried Haerty"/>
        </authorList>
    </citation>
    <scope>NUCLEOTIDE SEQUENCE [LARGE SCALE GENOMIC DNA]</scope>
</reference>
<proteinExistence type="predicted"/>
<dbReference type="Proteomes" id="UP001642520">
    <property type="component" value="Unassembled WGS sequence"/>
</dbReference>
<dbReference type="InterPro" id="IPR013783">
    <property type="entry name" value="Ig-like_fold"/>
</dbReference>
<dbReference type="SUPFAM" id="SSF52129">
    <property type="entry name" value="Caspase-like"/>
    <property type="match status" value="1"/>
</dbReference>
<feature type="domain" description="Ig-like" evidence="2">
    <location>
        <begin position="109"/>
        <end position="189"/>
    </location>
</feature>